<dbReference type="VEuPathDB" id="FungiDB:MPH_13462"/>
<dbReference type="PANTHER" id="PTHR42470:SF2">
    <property type="match status" value="1"/>
</dbReference>
<gene>
    <name evidence="3" type="ORF">MPH_13462</name>
</gene>
<feature type="region of interest" description="Disordered" evidence="1">
    <location>
        <begin position="1"/>
        <end position="119"/>
    </location>
</feature>
<dbReference type="HOGENOM" id="CLU_025457_2_0_1"/>
<feature type="compositionally biased region" description="Polar residues" evidence="1">
    <location>
        <begin position="519"/>
        <end position="528"/>
    </location>
</feature>
<dbReference type="PANTHER" id="PTHR42470">
    <property type="entry name" value="VAST DOMAIN-CONTAINING PROTEIN"/>
    <property type="match status" value="1"/>
</dbReference>
<organism evidence="3 4">
    <name type="scientific">Macrophomina phaseolina (strain MS6)</name>
    <name type="common">Charcoal rot fungus</name>
    <dbReference type="NCBI Taxonomy" id="1126212"/>
    <lineage>
        <taxon>Eukaryota</taxon>
        <taxon>Fungi</taxon>
        <taxon>Dikarya</taxon>
        <taxon>Ascomycota</taxon>
        <taxon>Pezizomycotina</taxon>
        <taxon>Dothideomycetes</taxon>
        <taxon>Dothideomycetes incertae sedis</taxon>
        <taxon>Botryosphaeriales</taxon>
        <taxon>Botryosphaeriaceae</taxon>
        <taxon>Macrophomina</taxon>
    </lineage>
</organism>
<evidence type="ECO:0000259" key="2">
    <source>
        <dbReference type="Pfam" id="PF25545"/>
    </source>
</evidence>
<feature type="compositionally biased region" description="Low complexity" evidence="1">
    <location>
        <begin position="160"/>
        <end position="174"/>
    </location>
</feature>
<reference evidence="3 4" key="1">
    <citation type="journal article" date="2012" name="BMC Genomics">
        <title>Tools to kill: Genome of one of the most destructive plant pathogenic fungi Macrophomina phaseolina.</title>
        <authorList>
            <person name="Islam M.S."/>
            <person name="Haque M.S."/>
            <person name="Islam M.M."/>
            <person name="Emdad E.M."/>
            <person name="Halim A."/>
            <person name="Hossen Q.M.M."/>
            <person name="Hossain M.Z."/>
            <person name="Ahmed B."/>
            <person name="Rahim S."/>
            <person name="Rahman M.S."/>
            <person name="Alam M.M."/>
            <person name="Hou S."/>
            <person name="Wan X."/>
            <person name="Saito J.A."/>
            <person name="Alam M."/>
        </authorList>
    </citation>
    <scope>NUCLEOTIDE SEQUENCE [LARGE SCALE GENOMIC DNA]</scope>
    <source>
        <strain evidence="3 4">MS6</strain>
    </source>
</reference>
<evidence type="ECO:0000313" key="3">
    <source>
        <dbReference type="EMBL" id="EKG09502.1"/>
    </source>
</evidence>
<feature type="compositionally biased region" description="Basic and acidic residues" evidence="1">
    <location>
        <begin position="176"/>
        <end position="188"/>
    </location>
</feature>
<dbReference type="OrthoDB" id="5132737at2759"/>
<dbReference type="EMBL" id="AHHD01000640">
    <property type="protein sequence ID" value="EKG09502.1"/>
    <property type="molecule type" value="Genomic_DNA"/>
</dbReference>
<dbReference type="Proteomes" id="UP000007129">
    <property type="component" value="Unassembled WGS sequence"/>
</dbReference>
<accession>K2R9G7</accession>
<dbReference type="AlphaFoldDB" id="K2R9G7"/>
<proteinExistence type="predicted"/>
<feature type="compositionally biased region" description="Polar residues" evidence="1">
    <location>
        <begin position="63"/>
        <end position="76"/>
    </location>
</feature>
<dbReference type="InterPro" id="IPR057684">
    <property type="entry name" value="DUF7924"/>
</dbReference>
<dbReference type="eggNOG" id="ENOG502SK65">
    <property type="taxonomic scope" value="Eukaryota"/>
</dbReference>
<dbReference type="STRING" id="1126212.K2R9G7"/>
<dbReference type="InParanoid" id="K2R9G7"/>
<protein>
    <recommendedName>
        <fullName evidence="2">DUF7924 domain-containing protein</fullName>
    </recommendedName>
</protein>
<feature type="region of interest" description="Disordered" evidence="1">
    <location>
        <begin position="484"/>
        <end position="534"/>
    </location>
</feature>
<sequence>MARAFPSTFAYSHQDCVSKAPTRKRRSQGIKKANPTRRSERLQQRRAHEQLRHSLTAHDQKVQDAQLQPPTTTRTSGQKRKRSGGLDTSDQPAEKRQRLSFNTAEDAQEETASENAESTNPIDYWRKHLHWPQWYFKSDGNMSHLLARKKSTSTLRRKSSATSISSGGTTPTPSDQKPRETKSAPYRDARYETLLEAKNSFLRKDDVGIKKEAKTLCRDLLESEQSVPEDTLFSDDIFEETCEIIRKRNEARLIRDIALLIVPSAEIHTIRRPRHLRILVETVNEGWNNSIPVTPPRPQPDYSVGFRREAFSADQLKLLEPFIGTLWDESYFAATWYMYFPFLTCEVKCGAAALDIADRQNAHSATLAVRAVVELFRLVKREKEVDREILAFSVSHDHSNVRIYGHYPVIEGKDTKYYRHKIDEFSFTAREGKEKWTTYKFTKNVYDNWMPDHFKRICSAIDEIPPDISFDVSQDSELQFPQTGLSQDLESQRLSQSEGSISVDGRDDGSSVALVEATSPDTSVSQSFKKPRRK</sequence>
<feature type="compositionally biased region" description="Polar residues" evidence="1">
    <location>
        <begin position="484"/>
        <end position="500"/>
    </location>
</feature>
<feature type="compositionally biased region" description="Basic residues" evidence="1">
    <location>
        <begin position="150"/>
        <end position="159"/>
    </location>
</feature>
<comment type="caution">
    <text evidence="3">The sequence shown here is derived from an EMBL/GenBank/DDBJ whole genome shotgun (WGS) entry which is preliminary data.</text>
</comment>
<name>K2R9G7_MACPH</name>
<feature type="domain" description="DUF7924" evidence="2">
    <location>
        <begin position="238"/>
        <end position="461"/>
    </location>
</feature>
<feature type="compositionally biased region" description="Basic and acidic residues" evidence="1">
    <location>
        <begin position="37"/>
        <end position="62"/>
    </location>
</feature>
<feature type="region of interest" description="Disordered" evidence="1">
    <location>
        <begin position="150"/>
        <end position="188"/>
    </location>
</feature>
<evidence type="ECO:0000256" key="1">
    <source>
        <dbReference type="SAM" id="MobiDB-lite"/>
    </source>
</evidence>
<evidence type="ECO:0000313" key="4">
    <source>
        <dbReference type="Proteomes" id="UP000007129"/>
    </source>
</evidence>
<dbReference type="Pfam" id="PF25545">
    <property type="entry name" value="DUF7924"/>
    <property type="match status" value="1"/>
</dbReference>